<dbReference type="Proteomes" id="UP000230119">
    <property type="component" value="Unassembled WGS sequence"/>
</dbReference>
<keyword evidence="1" id="KW-1133">Transmembrane helix</keyword>
<proteinExistence type="predicted"/>
<evidence type="ECO:0000256" key="1">
    <source>
        <dbReference type="SAM" id="Phobius"/>
    </source>
</evidence>
<keyword evidence="1" id="KW-0472">Membrane</keyword>
<dbReference type="EMBL" id="PEVA01000218">
    <property type="protein sequence ID" value="PIV07970.1"/>
    <property type="molecule type" value="Genomic_DNA"/>
</dbReference>
<keyword evidence="1" id="KW-0812">Transmembrane</keyword>
<evidence type="ECO:0000313" key="3">
    <source>
        <dbReference type="Proteomes" id="UP000230119"/>
    </source>
</evidence>
<accession>A0A2M7BR73</accession>
<protein>
    <submittedName>
        <fullName evidence="2">Chromate transporter</fullName>
    </submittedName>
</protein>
<dbReference type="AlphaFoldDB" id="A0A2M7BR73"/>
<feature type="transmembrane region" description="Helical" evidence="1">
    <location>
        <begin position="87"/>
        <end position="109"/>
    </location>
</feature>
<feature type="transmembrane region" description="Helical" evidence="1">
    <location>
        <begin position="121"/>
        <end position="151"/>
    </location>
</feature>
<comment type="caution">
    <text evidence="2">The sequence shown here is derived from an EMBL/GenBank/DDBJ whole genome shotgun (WGS) entry which is preliminary data.</text>
</comment>
<sequence>MSTTKAPDSKAAFNQLETMLDEYLGKKAPAMPENIKETLVSFAPYLAIIGIVISLPAIFAILGIGAMMGPFSAFMGVSYLGTYGVTYYIGIVGLIISAVLEALAIQGLFKRSMNAWRLMYYASLVTFVASILQGNLSSAIIGGLIGLYILFQVKSMYK</sequence>
<feature type="transmembrane region" description="Helical" evidence="1">
    <location>
        <begin position="45"/>
        <end position="67"/>
    </location>
</feature>
<organism evidence="2 3">
    <name type="scientific">Candidatus Roizmanbacteria bacterium CG03_land_8_20_14_0_80_39_12</name>
    <dbReference type="NCBI Taxonomy" id="1974847"/>
    <lineage>
        <taxon>Bacteria</taxon>
        <taxon>Candidatus Roizmaniibacteriota</taxon>
    </lineage>
</organism>
<name>A0A2M7BR73_9BACT</name>
<reference evidence="3" key="1">
    <citation type="submission" date="2017-09" db="EMBL/GenBank/DDBJ databases">
        <title>Depth-based differentiation of microbial function through sediment-hosted aquifers and enrichment of novel symbionts in the deep terrestrial subsurface.</title>
        <authorList>
            <person name="Probst A.J."/>
            <person name="Ladd B."/>
            <person name="Jarett J.K."/>
            <person name="Geller-Mcgrath D.E."/>
            <person name="Sieber C.M.K."/>
            <person name="Emerson J.B."/>
            <person name="Anantharaman K."/>
            <person name="Thomas B.C."/>
            <person name="Malmstrom R."/>
            <person name="Stieglmeier M."/>
            <person name="Klingl A."/>
            <person name="Woyke T."/>
            <person name="Ryan C.M."/>
            <person name="Banfield J.F."/>
        </authorList>
    </citation>
    <scope>NUCLEOTIDE SEQUENCE [LARGE SCALE GENOMIC DNA]</scope>
</reference>
<gene>
    <name evidence="2" type="ORF">COS52_05165</name>
</gene>
<evidence type="ECO:0000313" key="2">
    <source>
        <dbReference type="EMBL" id="PIV07970.1"/>
    </source>
</evidence>